<comment type="pathway">
    <text evidence="2 11">Amino-acid biosynthesis; L-histidine biosynthesis; L-histidine from 5-phospho-alpha-D-ribose 1-diphosphate: step 7/9.</text>
</comment>
<evidence type="ECO:0000256" key="11">
    <source>
        <dbReference type="HAMAP-Rule" id="MF_01023"/>
    </source>
</evidence>
<dbReference type="InterPro" id="IPR015422">
    <property type="entry name" value="PyrdxlP-dep_Trfase_small"/>
</dbReference>
<sequence>MNMAVDRSGDPLNLVRPDLLGFEGYRSARVAGGAGREWLNANEAAWPNPVDPDARLRRYPDPQPQALRERLAALYGCDAGQLLLTRGSDEAIDLLVRALCRPGGDAVVVCPPTFGMYAVCARLHGSRVLELPLVEGPGGFACALDEVATLAEASRARLVMLCSPGNPTGHLVPLEAIDALAWRLQDRAMLVVDEAYIEFAEAPSATTLLPRRRNLAVLRTLSKAHALAGLRLGSVIADPALVRVLARCQAPYPLPAPSVEQALQALEHDVLEATRARVEETVAGREALRAALGRLPGIRTVYPSSGNFLLVRFTDAAEAFDRLLGACVVVRDQRHVPGLEDALRITVGTPEQNRRVLDALAGAEAAA</sequence>
<dbReference type="SUPFAM" id="SSF53383">
    <property type="entry name" value="PLP-dependent transferases"/>
    <property type="match status" value="1"/>
</dbReference>
<dbReference type="GO" id="GO:0000105">
    <property type="term" value="P:L-histidine biosynthetic process"/>
    <property type="evidence" value="ECO:0007669"/>
    <property type="project" value="UniProtKB-UniRule"/>
</dbReference>
<dbReference type="AlphaFoldDB" id="A0A0A0MBR9"/>
<evidence type="ECO:0000313" key="13">
    <source>
        <dbReference type="EMBL" id="KGO99051.1"/>
    </source>
</evidence>
<name>A0A0A0MBR9_9GAMM</name>
<reference evidence="13 14" key="1">
    <citation type="submission" date="2013-08" db="EMBL/GenBank/DDBJ databases">
        <title>Genomic analysis of Lysobacter defluvii.</title>
        <authorList>
            <person name="Wang Q."/>
            <person name="Wang G."/>
        </authorList>
    </citation>
    <scope>NUCLEOTIDE SEQUENCE [LARGE SCALE GENOMIC DNA]</scope>
    <source>
        <strain evidence="13 14">IMMIB APB-9</strain>
    </source>
</reference>
<comment type="subunit">
    <text evidence="4 11">Homodimer.</text>
</comment>
<dbReference type="PANTHER" id="PTHR42885:SF2">
    <property type="entry name" value="HISTIDINOL-PHOSPHATE AMINOTRANSFERASE"/>
    <property type="match status" value="1"/>
</dbReference>
<comment type="caution">
    <text evidence="13">The sequence shown here is derived from an EMBL/GenBank/DDBJ whole genome shotgun (WGS) entry which is preliminary data.</text>
</comment>
<comment type="similarity">
    <text evidence="3 11">Belongs to the class-II pyridoxal-phosphate-dependent aminotransferase family. Histidinol-phosphate aminotransferase subfamily.</text>
</comment>
<protein>
    <recommendedName>
        <fullName evidence="11">Histidinol-phosphate aminotransferase</fullName>
        <ecNumber evidence="11">2.6.1.9</ecNumber>
    </recommendedName>
    <alternativeName>
        <fullName evidence="11">Imidazole acetol-phosphate transaminase</fullName>
    </alternativeName>
</protein>
<keyword evidence="8 11" id="KW-0663">Pyridoxal phosphate</keyword>
<dbReference type="Gene3D" id="3.40.640.10">
    <property type="entry name" value="Type I PLP-dependent aspartate aminotransferase-like (Major domain)"/>
    <property type="match status" value="1"/>
</dbReference>
<dbReference type="GO" id="GO:0030170">
    <property type="term" value="F:pyridoxal phosphate binding"/>
    <property type="evidence" value="ECO:0007669"/>
    <property type="project" value="InterPro"/>
</dbReference>
<evidence type="ECO:0000256" key="2">
    <source>
        <dbReference type="ARBA" id="ARBA00005011"/>
    </source>
</evidence>
<dbReference type="PANTHER" id="PTHR42885">
    <property type="entry name" value="HISTIDINOL-PHOSPHATE AMINOTRANSFERASE-RELATED"/>
    <property type="match status" value="1"/>
</dbReference>
<dbReference type="InterPro" id="IPR015421">
    <property type="entry name" value="PyrdxlP-dep_Trfase_major"/>
</dbReference>
<dbReference type="eggNOG" id="COG0079">
    <property type="taxonomic scope" value="Bacteria"/>
</dbReference>
<dbReference type="InterPro" id="IPR015424">
    <property type="entry name" value="PyrdxlP-dep_Trfase"/>
</dbReference>
<dbReference type="UniPathway" id="UPA00031">
    <property type="reaction ID" value="UER00012"/>
</dbReference>
<dbReference type="EMBL" id="AVBH01000034">
    <property type="protein sequence ID" value="KGO99051.1"/>
    <property type="molecule type" value="Genomic_DNA"/>
</dbReference>
<feature type="domain" description="Aminotransferase class I/classII large" evidence="12">
    <location>
        <begin position="55"/>
        <end position="360"/>
    </location>
</feature>
<comment type="cofactor">
    <cofactor evidence="1 11">
        <name>pyridoxal 5'-phosphate</name>
        <dbReference type="ChEBI" id="CHEBI:597326"/>
    </cofactor>
</comment>
<dbReference type="Proteomes" id="UP000030003">
    <property type="component" value="Unassembled WGS sequence"/>
</dbReference>
<keyword evidence="5 11" id="KW-0032">Aminotransferase</keyword>
<dbReference type="NCBIfam" id="TIGR01141">
    <property type="entry name" value="hisC"/>
    <property type="match status" value="1"/>
</dbReference>
<evidence type="ECO:0000256" key="6">
    <source>
        <dbReference type="ARBA" id="ARBA00022605"/>
    </source>
</evidence>
<evidence type="ECO:0000256" key="3">
    <source>
        <dbReference type="ARBA" id="ARBA00007970"/>
    </source>
</evidence>
<dbReference type="Gene3D" id="3.90.1150.10">
    <property type="entry name" value="Aspartate Aminotransferase, domain 1"/>
    <property type="match status" value="1"/>
</dbReference>
<dbReference type="CDD" id="cd00609">
    <property type="entry name" value="AAT_like"/>
    <property type="match status" value="1"/>
</dbReference>
<proteinExistence type="inferred from homology"/>
<feature type="modified residue" description="N6-(pyridoxal phosphate)lysine" evidence="11">
    <location>
        <position position="223"/>
    </location>
</feature>
<evidence type="ECO:0000256" key="4">
    <source>
        <dbReference type="ARBA" id="ARBA00011738"/>
    </source>
</evidence>
<evidence type="ECO:0000256" key="9">
    <source>
        <dbReference type="ARBA" id="ARBA00023102"/>
    </source>
</evidence>
<dbReference type="Pfam" id="PF00155">
    <property type="entry name" value="Aminotran_1_2"/>
    <property type="match status" value="1"/>
</dbReference>
<evidence type="ECO:0000313" key="14">
    <source>
        <dbReference type="Proteomes" id="UP000030003"/>
    </source>
</evidence>
<keyword evidence="14" id="KW-1185">Reference proteome</keyword>
<dbReference type="InterPro" id="IPR004839">
    <property type="entry name" value="Aminotransferase_I/II_large"/>
</dbReference>
<evidence type="ECO:0000256" key="7">
    <source>
        <dbReference type="ARBA" id="ARBA00022679"/>
    </source>
</evidence>
<dbReference type="RefSeq" id="WP_027068633.1">
    <property type="nucleotide sequence ID" value="NZ_AUHT01000004.1"/>
</dbReference>
<dbReference type="GO" id="GO:0004400">
    <property type="term" value="F:histidinol-phosphate transaminase activity"/>
    <property type="evidence" value="ECO:0007669"/>
    <property type="project" value="UniProtKB-UniRule"/>
</dbReference>
<keyword evidence="9 11" id="KW-0368">Histidine biosynthesis</keyword>
<comment type="catalytic activity">
    <reaction evidence="10 11">
        <text>L-histidinol phosphate + 2-oxoglutarate = 3-(imidazol-4-yl)-2-oxopropyl phosphate + L-glutamate</text>
        <dbReference type="Rhea" id="RHEA:23744"/>
        <dbReference type="ChEBI" id="CHEBI:16810"/>
        <dbReference type="ChEBI" id="CHEBI:29985"/>
        <dbReference type="ChEBI" id="CHEBI:57766"/>
        <dbReference type="ChEBI" id="CHEBI:57980"/>
        <dbReference type="EC" id="2.6.1.9"/>
    </reaction>
</comment>
<keyword evidence="6 11" id="KW-0028">Amino-acid biosynthesis</keyword>
<evidence type="ECO:0000256" key="8">
    <source>
        <dbReference type="ARBA" id="ARBA00022898"/>
    </source>
</evidence>
<dbReference type="OrthoDB" id="9813612at2"/>
<dbReference type="STRING" id="1385515.GCA_000423325_00011"/>
<accession>A0A0A0MBR9</accession>
<evidence type="ECO:0000256" key="1">
    <source>
        <dbReference type="ARBA" id="ARBA00001933"/>
    </source>
</evidence>
<dbReference type="EC" id="2.6.1.9" evidence="11"/>
<keyword evidence="7 11" id="KW-0808">Transferase</keyword>
<evidence type="ECO:0000256" key="10">
    <source>
        <dbReference type="ARBA" id="ARBA00047481"/>
    </source>
</evidence>
<organism evidence="13 14">
    <name type="scientific">Lysobacter defluvii IMMIB APB-9 = DSM 18482</name>
    <dbReference type="NCBI Taxonomy" id="1385515"/>
    <lineage>
        <taxon>Bacteria</taxon>
        <taxon>Pseudomonadati</taxon>
        <taxon>Pseudomonadota</taxon>
        <taxon>Gammaproteobacteria</taxon>
        <taxon>Lysobacterales</taxon>
        <taxon>Lysobacteraceae</taxon>
        <taxon>Novilysobacter</taxon>
    </lineage>
</organism>
<gene>
    <name evidence="11" type="primary">hisC</name>
    <name evidence="13" type="ORF">N791_12355</name>
</gene>
<evidence type="ECO:0000259" key="12">
    <source>
        <dbReference type="Pfam" id="PF00155"/>
    </source>
</evidence>
<dbReference type="InterPro" id="IPR005861">
    <property type="entry name" value="HisP_aminotrans"/>
</dbReference>
<dbReference type="HAMAP" id="MF_01023">
    <property type="entry name" value="HisC_aminotrans_2"/>
    <property type="match status" value="1"/>
</dbReference>
<evidence type="ECO:0000256" key="5">
    <source>
        <dbReference type="ARBA" id="ARBA00022576"/>
    </source>
</evidence>